<evidence type="ECO:0000313" key="1">
    <source>
        <dbReference type="EMBL" id="MBB4860324.1"/>
    </source>
</evidence>
<reference evidence="1 2" key="1">
    <citation type="submission" date="2020-08" db="EMBL/GenBank/DDBJ databases">
        <title>Functional genomics of gut bacteria from endangered species of beetles.</title>
        <authorList>
            <person name="Carlos-Shanley C."/>
        </authorList>
    </citation>
    <scope>NUCLEOTIDE SEQUENCE [LARGE SCALE GENOMIC DNA]</scope>
    <source>
        <strain evidence="1 2">S00245</strain>
    </source>
</reference>
<sequence>MSRHPAAKPKNLPVSMPHGRGRHLITLYEAQIRRLATRQVHRRASVMDFIRLVQKIATELPMCPAAEPSAATIQLQARLEQLQEAAAKANTTDNDRAVVSFFEMLLGMLGSSERR</sequence>
<name>A0A7W7KCI2_9SPHN</name>
<organism evidence="1 2">
    <name type="scientific">Novosphingobium chloroacetimidivorans</name>
    <dbReference type="NCBI Taxonomy" id="1428314"/>
    <lineage>
        <taxon>Bacteria</taxon>
        <taxon>Pseudomonadati</taxon>
        <taxon>Pseudomonadota</taxon>
        <taxon>Alphaproteobacteria</taxon>
        <taxon>Sphingomonadales</taxon>
        <taxon>Sphingomonadaceae</taxon>
        <taxon>Novosphingobium</taxon>
    </lineage>
</organism>
<comment type="caution">
    <text evidence="1">The sequence shown here is derived from an EMBL/GenBank/DDBJ whole genome shotgun (WGS) entry which is preliminary data.</text>
</comment>
<dbReference type="RefSeq" id="WP_184248911.1">
    <property type="nucleotide sequence ID" value="NZ_JACHLR010000020.1"/>
</dbReference>
<dbReference type="AlphaFoldDB" id="A0A7W7KCI2"/>
<accession>A0A7W7KCI2</accession>
<evidence type="ECO:0000313" key="2">
    <source>
        <dbReference type="Proteomes" id="UP000555448"/>
    </source>
</evidence>
<protein>
    <submittedName>
        <fullName evidence="1">Uncharacterized protein</fullName>
    </submittedName>
</protein>
<dbReference type="Proteomes" id="UP000555448">
    <property type="component" value="Unassembled WGS sequence"/>
</dbReference>
<proteinExistence type="predicted"/>
<keyword evidence="2" id="KW-1185">Reference proteome</keyword>
<dbReference type="EMBL" id="JACHLR010000020">
    <property type="protein sequence ID" value="MBB4860324.1"/>
    <property type="molecule type" value="Genomic_DNA"/>
</dbReference>
<gene>
    <name evidence="1" type="ORF">HNO88_003667</name>
</gene>